<proteinExistence type="predicted"/>
<evidence type="ECO:0000313" key="2">
    <source>
        <dbReference type="Proteomes" id="UP000641932"/>
    </source>
</evidence>
<gene>
    <name evidence="1" type="ORF">GCM10012280_18510</name>
</gene>
<accession>A0A917ZL26</accession>
<dbReference type="AlphaFoldDB" id="A0A917ZL26"/>
<comment type="caution">
    <text evidence="1">The sequence shown here is derived from an EMBL/GenBank/DDBJ whole genome shotgun (WGS) entry which is preliminary data.</text>
</comment>
<reference evidence="1" key="2">
    <citation type="submission" date="2020-09" db="EMBL/GenBank/DDBJ databases">
        <authorList>
            <person name="Sun Q."/>
            <person name="Zhou Y."/>
        </authorList>
    </citation>
    <scope>NUCLEOTIDE SEQUENCE</scope>
    <source>
        <strain evidence="1">CGMCC 4.7201</strain>
    </source>
</reference>
<reference evidence="1" key="1">
    <citation type="journal article" date="2014" name="Int. J. Syst. Evol. Microbiol.">
        <title>Complete genome sequence of Corynebacterium casei LMG S-19264T (=DSM 44701T), isolated from a smear-ripened cheese.</title>
        <authorList>
            <consortium name="US DOE Joint Genome Institute (JGI-PGF)"/>
            <person name="Walter F."/>
            <person name="Albersmeier A."/>
            <person name="Kalinowski J."/>
            <person name="Ruckert C."/>
        </authorList>
    </citation>
    <scope>NUCLEOTIDE SEQUENCE</scope>
    <source>
        <strain evidence="1">CGMCC 4.7201</strain>
    </source>
</reference>
<dbReference type="RefSeq" id="WP_189131052.1">
    <property type="nucleotide sequence ID" value="NZ_BMMS01000006.1"/>
</dbReference>
<dbReference type="Proteomes" id="UP000641932">
    <property type="component" value="Unassembled WGS sequence"/>
</dbReference>
<protein>
    <submittedName>
        <fullName evidence="1">Uncharacterized protein</fullName>
    </submittedName>
</protein>
<name>A0A917ZL26_9ACTN</name>
<evidence type="ECO:0000313" key="1">
    <source>
        <dbReference type="EMBL" id="GGO85222.1"/>
    </source>
</evidence>
<dbReference type="Pfam" id="PF19953">
    <property type="entry name" value="EACC1"/>
    <property type="match status" value="1"/>
</dbReference>
<keyword evidence="2" id="KW-1185">Reference proteome</keyword>
<dbReference type="EMBL" id="BMMS01000006">
    <property type="protein sequence ID" value="GGO85222.1"/>
    <property type="molecule type" value="Genomic_DNA"/>
</dbReference>
<dbReference type="InterPro" id="IPR045428">
    <property type="entry name" value="EACC1"/>
</dbReference>
<organism evidence="1 2">
    <name type="scientific">Wenjunlia tyrosinilytica</name>
    <dbReference type="NCBI Taxonomy" id="1544741"/>
    <lineage>
        <taxon>Bacteria</taxon>
        <taxon>Bacillati</taxon>
        <taxon>Actinomycetota</taxon>
        <taxon>Actinomycetes</taxon>
        <taxon>Kitasatosporales</taxon>
        <taxon>Streptomycetaceae</taxon>
        <taxon>Wenjunlia</taxon>
    </lineage>
</organism>
<sequence length="134" mass="14890">MSEVVVVIGRTGTTEERESRAKGLRNWLAKEPEINERVTAVERESEDRTLGVVTDFALDLTTNGAGALLAMLIRSLLSWLRNRRERDQEAFVEVRRNGRVIRLTGVEGATPGEIAELVRRLLDGDPPQPPGEGE</sequence>